<dbReference type="Proteomes" id="UP000528457">
    <property type="component" value="Unassembled WGS sequence"/>
</dbReference>
<name>A0A7X0JTK0_9GAMM</name>
<dbReference type="RefSeq" id="WP_166847018.1">
    <property type="nucleotide sequence ID" value="NZ_JAAONY010000002.1"/>
</dbReference>
<dbReference type="EMBL" id="JACHHT010000002">
    <property type="protein sequence ID" value="MBB6521997.1"/>
    <property type="molecule type" value="Genomic_DNA"/>
</dbReference>
<dbReference type="InParanoid" id="A0A7X0JTK0"/>
<sequence length="285" mass="33115">MTDVQLTASVVLYHSPADMVARHLQSVAKSFAHFSNVYPTASLRFFFVDNSVDEHYLRTIETLISQCHLPEGMRLELIKSSENKGYGDAHNQALEKVPSEQYVGKEDRAKDTRFHVVLNPDVYLAEDTLLLSYKCISKQQDIALISPRILDNYEAVPHVAKRYPGLRILMGRYLKSTLWAEQQQRYVYAEQDPESAFDVEMAGGCFYFCRLSALQDINGFDRAYFLYFEDFDLCERLRANSWRLRYEPTVCIQHEGGGVSGKTLRHQWYFICSAARFYSRYGWRF</sequence>
<evidence type="ECO:0000313" key="1">
    <source>
        <dbReference type="EMBL" id="MBB6521997.1"/>
    </source>
</evidence>
<accession>A0A7X0JTK0</accession>
<evidence type="ECO:0000313" key="2">
    <source>
        <dbReference type="Proteomes" id="UP000528457"/>
    </source>
</evidence>
<protein>
    <recommendedName>
        <fullName evidence="3">Glycosyltransferase 2-like domain-containing protein</fullName>
    </recommendedName>
</protein>
<dbReference type="AlphaFoldDB" id="A0A7X0JTK0"/>
<dbReference type="Gene3D" id="3.90.550.10">
    <property type="entry name" value="Spore Coat Polysaccharide Biosynthesis Protein SpsA, Chain A"/>
    <property type="match status" value="1"/>
</dbReference>
<reference evidence="1 2" key="1">
    <citation type="submission" date="2020-08" db="EMBL/GenBank/DDBJ databases">
        <title>Genomic Encyclopedia of Type Strains, Phase IV (KMG-IV): sequencing the most valuable type-strain genomes for metagenomic binning, comparative biology and taxonomic classification.</title>
        <authorList>
            <person name="Goeker M."/>
        </authorList>
    </citation>
    <scope>NUCLEOTIDE SEQUENCE [LARGE SCALE GENOMIC DNA]</scope>
    <source>
        <strain evidence="1 2">DSM 22368</strain>
    </source>
</reference>
<comment type="caution">
    <text evidence="1">The sequence shown here is derived from an EMBL/GenBank/DDBJ whole genome shotgun (WGS) entry which is preliminary data.</text>
</comment>
<dbReference type="SUPFAM" id="SSF53448">
    <property type="entry name" value="Nucleotide-diphospho-sugar transferases"/>
    <property type="match status" value="1"/>
</dbReference>
<organism evidence="1 2">
    <name type="scientific">Pseudoteredinibacter isoporae</name>
    <dbReference type="NCBI Taxonomy" id="570281"/>
    <lineage>
        <taxon>Bacteria</taxon>
        <taxon>Pseudomonadati</taxon>
        <taxon>Pseudomonadota</taxon>
        <taxon>Gammaproteobacteria</taxon>
        <taxon>Cellvibrionales</taxon>
        <taxon>Cellvibrionaceae</taxon>
        <taxon>Pseudoteredinibacter</taxon>
    </lineage>
</organism>
<dbReference type="PANTHER" id="PTHR43179:SF10">
    <property type="entry name" value="GLYCOSYL TRANSFERASE"/>
    <property type="match status" value="1"/>
</dbReference>
<dbReference type="PANTHER" id="PTHR43179">
    <property type="entry name" value="RHAMNOSYLTRANSFERASE WBBL"/>
    <property type="match status" value="1"/>
</dbReference>
<evidence type="ECO:0008006" key="3">
    <source>
        <dbReference type="Google" id="ProtNLM"/>
    </source>
</evidence>
<dbReference type="InterPro" id="IPR029044">
    <property type="entry name" value="Nucleotide-diphossugar_trans"/>
</dbReference>
<proteinExistence type="predicted"/>
<gene>
    <name evidence="1" type="ORF">HNR48_002282</name>
</gene>
<keyword evidence="2" id="KW-1185">Reference proteome</keyword>
<dbReference type="FunCoup" id="A0A7X0JTK0">
    <property type="interactions" value="5"/>
</dbReference>